<dbReference type="EMBL" id="CADEAL010000588">
    <property type="protein sequence ID" value="CAB1422488.1"/>
    <property type="molecule type" value="Genomic_DNA"/>
</dbReference>
<proteinExistence type="predicted"/>
<gene>
    <name evidence="2" type="ORF">PLEPLA_LOCUS10404</name>
</gene>
<reference evidence="2" key="1">
    <citation type="submission" date="2020-03" db="EMBL/GenBank/DDBJ databases">
        <authorList>
            <person name="Weist P."/>
        </authorList>
    </citation>
    <scope>NUCLEOTIDE SEQUENCE</scope>
</reference>
<evidence type="ECO:0000256" key="1">
    <source>
        <dbReference type="SAM" id="MobiDB-lite"/>
    </source>
</evidence>
<organism evidence="2 3">
    <name type="scientific">Pleuronectes platessa</name>
    <name type="common">European plaice</name>
    <dbReference type="NCBI Taxonomy" id="8262"/>
    <lineage>
        <taxon>Eukaryota</taxon>
        <taxon>Metazoa</taxon>
        <taxon>Chordata</taxon>
        <taxon>Craniata</taxon>
        <taxon>Vertebrata</taxon>
        <taxon>Euteleostomi</taxon>
        <taxon>Actinopterygii</taxon>
        <taxon>Neopterygii</taxon>
        <taxon>Teleostei</taxon>
        <taxon>Neoteleostei</taxon>
        <taxon>Acanthomorphata</taxon>
        <taxon>Carangaria</taxon>
        <taxon>Pleuronectiformes</taxon>
        <taxon>Pleuronectoidei</taxon>
        <taxon>Pleuronectidae</taxon>
        <taxon>Pleuronectes</taxon>
    </lineage>
</organism>
<evidence type="ECO:0000313" key="3">
    <source>
        <dbReference type="Proteomes" id="UP001153269"/>
    </source>
</evidence>
<dbReference type="Proteomes" id="UP001153269">
    <property type="component" value="Unassembled WGS sequence"/>
</dbReference>
<comment type="caution">
    <text evidence="2">The sequence shown here is derived from an EMBL/GenBank/DDBJ whole genome shotgun (WGS) entry which is preliminary data.</text>
</comment>
<name>A0A9N7U367_PLEPL</name>
<sequence>MKVVISWSISRAGPARNQEAESRPPRSFVSFSSCRWLLNLRSNQLTALSHPVYYPGPGGAVGVKSTRGDRECLKMTALTTEAPSEAQICQVSPADDKITC</sequence>
<keyword evidence="3" id="KW-1185">Reference proteome</keyword>
<feature type="region of interest" description="Disordered" evidence="1">
    <location>
        <begin position="1"/>
        <end position="24"/>
    </location>
</feature>
<protein>
    <submittedName>
        <fullName evidence="2">Uncharacterized protein</fullName>
    </submittedName>
</protein>
<evidence type="ECO:0000313" key="2">
    <source>
        <dbReference type="EMBL" id="CAB1422488.1"/>
    </source>
</evidence>
<accession>A0A9N7U367</accession>
<dbReference type="AlphaFoldDB" id="A0A9N7U367"/>